<evidence type="ECO:0000313" key="2">
    <source>
        <dbReference type="EMBL" id="OFI48630.1"/>
    </source>
</evidence>
<evidence type="ECO:0008006" key="4">
    <source>
        <dbReference type="Google" id="ProtNLM"/>
    </source>
</evidence>
<name>A0A1E8GK53_9LACT</name>
<evidence type="ECO:0000313" key="3">
    <source>
        <dbReference type="Proteomes" id="UP000178622"/>
    </source>
</evidence>
<protein>
    <recommendedName>
        <fullName evidence="4">DUF1129 domain-containing protein</fullName>
    </recommendedName>
</protein>
<dbReference type="AlphaFoldDB" id="A0A1E8GK53"/>
<keyword evidence="3" id="KW-1185">Reference proteome</keyword>
<keyword evidence="1" id="KW-0812">Transmembrane</keyword>
<feature type="transmembrane region" description="Helical" evidence="1">
    <location>
        <begin position="116"/>
        <end position="136"/>
    </location>
</feature>
<dbReference type="RefSeq" id="WP_070793022.1">
    <property type="nucleotide sequence ID" value="NZ_MKIR01000024.1"/>
</dbReference>
<feature type="transmembrane region" description="Helical" evidence="1">
    <location>
        <begin position="186"/>
        <end position="204"/>
    </location>
</feature>
<organism evidence="2 3">
    <name type="scientific">Floricoccus tropicus</name>
    <dbReference type="NCBI Taxonomy" id="1859473"/>
    <lineage>
        <taxon>Bacteria</taxon>
        <taxon>Bacillati</taxon>
        <taxon>Bacillota</taxon>
        <taxon>Bacilli</taxon>
        <taxon>Lactobacillales</taxon>
        <taxon>Streptococcaceae</taxon>
        <taxon>Floricoccus</taxon>
    </lineage>
</organism>
<feature type="transmembrane region" description="Helical" evidence="1">
    <location>
        <begin position="91"/>
        <end position="110"/>
    </location>
</feature>
<dbReference type="EMBL" id="MKIR01000024">
    <property type="protein sequence ID" value="OFI48630.1"/>
    <property type="molecule type" value="Genomic_DNA"/>
</dbReference>
<dbReference type="Proteomes" id="UP000178622">
    <property type="component" value="Unassembled WGS sequence"/>
</dbReference>
<dbReference type="SUPFAM" id="SSF158560">
    <property type="entry name" value="BH3980-like"/>
    <property type="match status" value="1"/>
</dbReference>
<comment type="caution">
    <text evidence="2">The sequence shown here is derived from an EMBL/GenBank/DDBJ whole genome shotgun (WGS) entry which is preliminary data.</text>
</comment>
<accession>A0A1E8GK53</accession>
<feature type="transmembrane region" description="Helical" evidence="1">
    <location>
        <begin position="148"/>
        <end position="170"/>
    </location>
</feature>
<keyword evidence="1" id="KW-1133">Transmembrane helix</keyword>
<evidence type="ECO:0000256" key="1">
    <source>
        <dbReference type="SAM" id="Phobius"/>
    </source>
</evidence>
<dbReference type="OrthoDB" id="1655249at2"/>
<sequence length="212" mass="24894">MDKNLQDLKRKIEELEMGLSYENLLYFNAIKGYLQLLSTKDELSTAEILYSIGSDIKEAQNNGQTAEEYFGSQPEEYAKEIARELPNKKRFNMILGFAPIFAYLIGVLLTSKEINLLDFFGFALLLLCIFLLYKFIFKKAIFLKKGKLIFLAIILWIVLSLVLLFIYIWFTKLTPDIWVIKNPKSISIYLIITIFIVYLVWGWFKDNKRKRK</sequence>
<reference evidence="3" key="1">
    <citation type="submission" date="2016-09" db="EMBL/GenBank/DDBJ databases">
        <title>Draft genome sequence of a novel species of the family Streptococcaceae isolated from flowers.</title>
        <authorList>
            <person name="Chuah L.-O."/>
            <person name="Yap K.-P."/>
            <person name="Thong K.L."/>
            <person name="Liong M.T."/>
            <person name="Ahmad R."/>
            <person name="Rusul G."/>
        </authorList>
    </citation>
    <scope>NUCLEOTIDE SEQUENCE [LARGE SCALE GENOMIC DNA]</scope>
    <source>
        <strain evidence="3">DF1</strain>
    </source>
</reference>
<keyword evidence="1" id="KW-0472">Membrane</keyword>
<gene>
    <name evidence="2" type="ORF">BG261_06960</name>
</gene>
<dbReference type="STRING" id="1859473.BG261_06960"/>
<proteinExistence type="predicted"/>